<protein>
    <submittedName>
        <fullName evidence="2">Uncharacterized protein</fullName>
    </submittedName>
</protein>
<evidence type="ECO:0000313" key="2">
    <source>
        <dbReference type="EMBL" id="KAA6395037.1"/>
    </source>
</evidence>
<feature type="compositionally biased region" description="Basic and acidic residues" evidence="1">
    <location>
        <begin position="122"/>
        <end position="132"/>
    </location>
</feature>
<dbReference type="Proteomes" id="UP000324800">
    <property type="component" value="Unassembled WGS sequence"/>
</dbReference>
<gene>
    <name evidence="2" type="ORF">EZS28_009439</name>
</gene>
<evidence type="ECO:0000256" key="1">
    <source>
        <dbReference type="SAM" id="MobiDB-lite"/>
    </source>
</evidence>
<feature type="region of interest" description="Disordered" evidence="1">
    <location>
        <begin position="115"/>
        <end position="177"/>
    </location>
</feature>
<dbReference type="EMBL" id="SNRW01001784">
    <property type="protein sequence ID" value="KAA6395037.1"/>
    <property type="molecule type" value="Genomic_DNA"/>
</dbReference>
<name>A0A5J4WJ65_9EUKA</name>
<dbReference type="AlphaFoldDB" id="A0A5J4WJ65"/>
<reference evidence="2 3" key="1">
    <citation type="submission" date="2019-03" db="EMBL/GenBank/DDBJ databases">
        <title>Single cell metagenomics reveals metabolic interactions within the superorganism composed of flagellate Streblomastix strix and complex community of Bacteroidetes bacteria on its surface.</title>
        <authorList>
            <person name="Treitli S.C."/>
            <person name="Kolisko M."/>
            <person name="Husnik F."/>
            <person name="Keeling P."/>
            <person name="Hampl V."/>
        </authorList>
    </citation>
    <scope>NUCLEOTIDE SEQUENCE [LARGE SCALE GENOMIC DNA]</scope>
    <source>
        <strain evidence="2">ST1C</strain>
    </source>
</reference>
<proteinExistence type="predicted"/>
<comment type="caution">
    <text evidence="2">The sequence shown here is derived from an EMBL/GenBank/DDBJ whole genome shotgun (WGS) entry which is preliminary data.</text>
</comment>
<evidence type="ECO:0000313" key="3">
    <source>
        <dbReference type="Proteomes" id="UP000324800"/>
    </source>
</evidence>
<sequence>MLQTWVPLDILFPPLTSPSLLEAVNCTPQAGIIEKSDQLTPAQFTASLIARSHNNPLLIVPTVMALVQDMLSPAKISPVFLRHIGEGVGVKPAAAHYMGKELKQKAQILLQQIESQPSQRSDTFETRDEQSRIRSQNTEQTPPDILSDRRTDEISRQENSDEEQISDEEMEGSQMAQLTQMSVDSFLFDDLDNI</sequence>
<feature type="compositionally biased region" description="Acidic residues" evidence="1">
    <location>
        <begin position="160"/>
        <end position="171"/>
    </location>
</feature>
<accession>A0A5J4WJ65</accession>
<feature type="compositionally biased region" description="Basic and acidic residues" evidence="1">
    <location>
        <begin position="146"/>
        <end position="159"/>
    </location>
</feature>
<organism evidence="2 3">
    <name type="scientific">Streblomastix strix</name>
    <dbReference type="NCBI Taxonomy" id="222440"/>
    <lineage>
        <taxon>Eukaryota</taxon>
        <taxon>Metamonada</taxon>
        <taxon>Preaxostyla</taxon>
        <taxon>Oxymonadida</taxon>
        <taxon>Streblomastigidae</taxon>
        <taxon>Streblomastix</taxon>
    </lineage>
</organism>